<feature type="region of interest" description="Disordered" evidence="1">
    <location>
        <begin position="422"/>
        <end position="554"/>
    </location>
</feature>
<dbReference type="GO" id="GO:0003676">
    <property type="term" value="F:nucleic acid binding"/>
    <property type="evidence" value="ECO:0007669"/>
    <property type="project" value="InterPro"/>
</dbReference>
<evidence type="ECO:0000259" key="2">
    <source>
        <dbReference type="PROSITE" id="PS50994"/>
    </source>
</evidence>
<feature type="compositionally biased region" description="Low complexity" evidence="1">
    <location>
        <begin position="423"/>
        <end position="433"/>
    </location>
</feature>
<name>A0A4U5LTC4_STECR</name>
<feature type="compositionally biased region" description="Basic and acidic residues" evidence="1">
    <location>
        <begin position="538"/>
        <end position="554"/>
    </location>
</feature>
<dbReference type="InterPro" id="IPR050951">
    <property type="entry name" value="Retrovirus_Pol_polyprotein"/>
</dbReference>
<feature type="compositionally biased region" description="Basic residues" evidence="1">
    <location>
        <begin position="376"/>
        <end position="386"/>
    </location>
</feature>
<sequence length="554" mass="63089">MDRMIEDRARQCERCAISGPEPIKVPLHQCEEPKNVWQRVHIDFCGPTNGTMWFILVDAKSKWPEAIKMSKTTTLSTIKVLQGVFCMFGIPEQIVSDNGPQFSSSEFSDYCVSNGIQHITTAPYHPQSNGEAERFVQTFKKSLEKNSKERRTEEAVDLLLLNYRSMPHAAIGKSPAEAMFGRNIRTKFTMTGELNSLTYREQMNGQFNKRTKPREFHPADLVWVRSFRVGDDKWIPGVVLHRSGNVMCEVQTHHGTEKRHFNQLKSRFPLEERDVPTMGNSPTETTAGEPIQLPPTGDERSAPNVPQEQALPPKSAATAIAPGCSRVSGNNRDEPNSDNFSLPNESTTTCGPFKACEDLERCETSAVRTPTEMSRSRPRSPRRSRSPRKDLRRVEPRRPQKQEDRGRLWRLIQALEGRVKALTSTSTPTTIPPAGALDMGLAPSAAQFQHAPGRDDATPGGGYPRRGGIHGNRRPQDPKEIPETKRDLYQGRRTLPKREHQDQSKGWRHFVPFRRQHQDQSKGRRHFASFRRQHRERRREVQGREKEEGAQERL</sequence>
<evidence type="ECO:0000313" key="4">
    <source>
        <dbReference type="Proteomes" id="UP000298663"/>
    </source>
</evidence>
<comment type="caution">
    <text evidence="3">The sequence shown here is derived from an EMBL/GenBank/DDBJ whole genome shotgun (WGS) entry which is preliminary data.</text>
</comment>
<dbReference type="FunFam" id="3.30.420.10:FF:000063">
    <property type="entry name" value="Retrovirus-related Pol polyprotein from transposon 297-like Protein"/>
    <property type="match status" value="1"/>
</dbReference>
<dbReference type="Proteomes" id="UP000298663">
    <property type="component" value="Unassembled WGS sequence"/>
</dbReference>
<feature type="compositionally biased region" description="Basic residues" evidence="1">
    <location>
        <begin position="523"/>
        <end position="537"/>
    </location>
</feature>
<dbReference type="SUPFAM" id="SSF53098">
    <property type="entry name" value="Ribonuclease H-like"/>
    <property type="match status" value="1"/>
</dbReference>
<dbReference type="PANTHER" id="PTHR37984:SF5">
    <property type="entry name" value="PROTEIN NYNRIN-LIKE"/>
    <property type="match status" value="1"/>
</dbReference>
<dbReference type="OrthoDB" id="5865890at2759"/>
<dbReference type="PROSITE" id="PS50994">
    <property type="entry name" value="INTEGRASE"/>
    <property type="match status" value="1"/>
</dbReference>
<feature type="region of interest" description="Disordered" evidence="1">
    <location>
        <begin position="254"/>
        <end position="408"/>
    </location>
</feature>
<feature type="compositionally biased region" description="Polar residues" evidence="1">
    <location>
        <begin position="337"/>
        <end position="350"/>
    </location>
</feature>
<evidence type="ECO:0000313" key="3">
    <source>
        <dbReference type="EMBL" id="TKR59314.1"/>
    </source>
</evidence>
<proteinExistence type="predicted"/>
<evidence type="ECO:0000256" key="1">
    <source>
        <dbReference type="SAM" id="MobiDB-lite"/>
    </source>
</evidence>
<keyword evidence="4" id="KW-1185">Reference proteome</keyword>
<feature type="compositionally biased region" description="Basic residues" evidence="1">
    <location>
        <begin position="506"/>
        <end position="515"/>
    </location>
</feature>
<dbReference type="AlphaFoldDB" id="A0A4U5LTC4"/>
<reference evidence="3 4" key="1">
    <citation type="journal article" date="2015" name="Genome Biol.">
        <title>Comparative genomics of Steinernema reveals deeply conserved gene regulatory networks.</title>
        <authorList>
            <person name="Dillman A.R."/>
            <person name="Macchietto M."/>
            <person name="Porter C.F."/>
            <person name="Rogers A."/>
            <person name="Williams B."/>
            <person name="Antoshechkin I."/>
            <person name="Lee M.M."/>
            <person name="Goodwin Z."/>
            <person name="Lu X."/>
            <person name="Lewis E.E."/>
            <person name="Goodrich-Blair H."/>
            <person name="Stock S.P."/>
            <person name="Adams B.J."/>
            <person name="Sternberg P.W."/>
            <person name="Mortazavi A."/>
        </authorList>
    </citation>
    <scope>NUCLEOTIDE SEQUENCE [LARGE SCALE GENOMIC DNA]</scope>
    <source>
        <strain evidence="3 4">ALL</strain>
    </source>
</reference>
<dbReference type="PANTHER" id="PTHR37984">
    <property type="entry name" value="PROTEIN CBG26694"/>
    <property type="match status" value="1"/>
</dbReference>
<dbReference type="InterPro" id="IPR012337">
    <property type="entry name" value="RNaseH-like_sf"/>
</dbReference>
<reference evidence="3 4" key="2">
    <citation type="journal article" date="2019" name="G3 (Bethesda)">
        <title>Hybrid Assembly of the Genome of the Entomopathogenic Nematode Steinernema carpocapsae Identifies the X-Chromosome.</title>
        <authorList>
            <person name="Serra L."/>
            <person name="Macchietto M."/>
            <person name="Macias-Munoz A."/>
            <person name="McGill C.J."/>
            <person name="Rodriguez I.M."/>
            <person name="Rodriguez B."/>
            <person name="Murad R."/>
            <person name="Mortazavi A."/>
        </authorList>
    </citation>
    <scope>NUCLEOTIDE SEQUENCE [LARGE SCALE GENOMIC DNA]</scope>
    <source>
        <strain evidence="3 4">ALL</strain>
    </source>
</reference>
<organism evidence="3 4">
    <name type="scientific">Steinernema carpocapsae</name>
    <name type="common">Entomopathogenic nematode</name>
    <dbReference type="NCBI Taxonomy" id="34508"/>
    <lineage>
        <taxon>Eukaryota</taxon>
        <taxon>Metazoa</taxon>
        <taxon>Ecdysozoa</taxon>
        <taxon>Nematoda</taxon>
        <taxon>Chromadorea</taxon>
        <taxon>Rhabditida</taxon>
        <taxon>Tylenchina</taxon>
        <taxon>Panagrolaimomorpha</taxon>
        <taxon>Strongyloidoidea</taxon>
        <taxon>Steinernematidae</taxon>
        <taxon>Steinernema</taxon>
    </lineage>
</organism>
<feature type="domain" description="Integrase catalytic" evidence="2">
    <location>
        <begin position="29"/>
        <end position="183"/>
    </location>
</feature>
<dbReference type="STRING" id="34508.A0A4U5LTC4"/>
<dbReference type="GO" id="GO:0015074">
    <property type="term" value="P:DNA integration"/>
    <property type="evidence" value="ECO:0007669"/>
    <property type="project" value="InterPro"/>
</dbReference>
<dbReference type="Gene3D" id="3.30.420.10">
    <property type="entry name" value="Ribonuclease H-like superfamily/Ribonuclease H"/>
    <property type="match status" value="1"/>
</dbReference>
<dbReference type="EMBL" id="AZBU02000012">
    <property type="protein sequence ID" value="TKR59314.1"/>
    <property type="molecule type" value="Genomic_DNA"/>
</dbReference>
<feature type="compositionally biased region" description="Basic and acidic residues" evidence="1">
    <location>
        <begin position="474"/>
        <end position="505"/>
    </location>
</feature>
<gene>
    <name evidence="3" type="ORF">L596_029004</name>
</gene>
<dbReference type="InterPro" id="IPR036397">
    <property type="entry name" value="RNaseH_sf"/>
</dbReference>
<accession>A0A4U5LTC4</accession>
<feature type="compositionally biased region" description="Basic and acidic residues" evidence="1">
    <location>
        <begin position="387"/>
        <end position="407"/>
    </location>
</feature>
<dbReference type="InterPro" id="IPR001584">
    <property type="entry name" value="Integrase_cat-core"/>
</dbReference>
<dbReference type="Pfam" id="PF00665">
    <property type="entry name" value="rve"/>
    <property type="match status" value="1"/>
</dbReference>
<protein>
    <recommendedName>
        <fullName evidence="2">Integrase catalytic domain-containing protein</fullName>
    </recommendedName>
</protein>